<dbReference type="AlphaFoldDB" id="A0A6N8FDM5"/>
<evidence type="ECO:0000259" key="8">
    <source>
        <dbReference type="Pfam" id="PF13742"/>
    </source>
</evidence>
<evidence type="ECO:0000256" key="2">
    <source>
        <dbReference type="ARBA" id="ARBA00022722"/>
    </source>
</evidence>
<dbReference type="GO" id="GO:0006308">
    <property type="term" value="P:DNA catabolic process"/>
    <property type="evidence" value="ECO:0007669"/>
    <property type="project" value="UniProtKB-UniRule"/>
</dbReference>
<organism evidence="9 10">
    <name type="scientific">Psychrosphaera haliotis</name>
    <dbReference type="NCBI Taxonomy" id="555083"/>
    <lineage>
        <taxon>Bacteria</taxon>
        <taxon>Pseudomonadati</taxon>
        <taxon>Pseudomonadota</taxon>
        <taxon>Gammaproteobacteria</taxon>
        <taxon>Alteromonadales</taxon>
        <taxon>Pseudoalteromonadaceae</taxon>
        <taxon>Psychrosphaera</taxon>
    </lineage>
</organism>
<dbReference type="PANTHER" id="PTHR30008">
    <property type="entry name" value="EXODEOXYRIBONUCLEASE 7 LARGE SUBUNIT"/>
    <property type="match status" value="1"/>
</dbReference>
<dbReference type="Proteomes" id="UP000439994">
    <property type="component" value="Unassembled WGS sequence"/>
</dbReference>
<comment type="subcellular location">
    <subcellularLocation>
        <location evidence="5 6">Cytoplasm</location>
    </subcellularLocation>
</comment>
<dbReference type="Pfam" id="PF02601">
    <property type="entry name" value="Exonuc_VII_L"/>
    <property type="match status" value="1"/>
</dbReference>
<gene>
    <name evidence="5 9" type="primary">xseA</name>
    <name evidence="9" type="ORF">GNP35_08060</name>
</gene>
<keyword evidence="2 5" id="KW-0540">Nuclease</keyword>
<dbReference type="Pfam" id="PF13742">
    <property type="entry name" value="tRNA_anti_2"/>
    <property type="match status" value="1"/>
</dbReference>
<feature type="domain" description="Exonuclease VII large subunit C-terminal" evidence="7">
    <location>
        <begin position="129"/>
        <end position="443"/>
    </location>
</feature>
<evidence type="ECO:0000256" key="3">
    <source>
        <dbReference type="ARBA" id="ARBA00022801"/>
    </source>
</evidence>
<dbReference type="PANTHER" id="PTHR30008:SF0">
    <property type="entry name" value="EXODEOXYRIBONUCLEASE 7 LARGE SUBUNIT"/>
    <property type="match status" value="1"/>
</dbReference>
<evidence type="ECO:0000259" key="7">
    <source>
        <dbReference type="Pfam" id="PF02601"/>
    </source>
</evidence>
<feature type="domain" description="OB-fold nucleic acid binding" evidence="8">
    <location>
        <begin position="13"/>
        <end position="105"/>
    </location>
</feature>
<dbReference type="GO" id="GO:0005737">
    <property type="term" value="C:cytoplasm"/>
    <property type="evidence" value="ECO:0007669"/>
    <property type="project" value="UniProtKB-SubCell"/>
</dbReference>
<name>A0A6N8FDM5_9GAMM</name>
<evidence type="ECO:0000256" key="4">
    <source>
        <dbReference type="ARBA" id="ARBA00022839"/>
    </source>
</evidence>
<evidence type="ECO:0000256" key="6">
    <source>
        <dbReference type="RuleBase" id="RU004355"/>
    </source>
</evidence>
<evidence type="ECO:0000256" key="5">
    <source>
        <dbReference type="HAMAP-Rule" id="MF_00378"/>
    </source>
</evidence>
<dbReference type="RefSeq" id="WP_330997746.1">
    <property type="nucleotide sequence ID" value="NZ_WOCD01000003.1"/>
</dbReference>
<accession>A0A6N8FDM5</accession>
<dbReference type="InterPro" id="IPR025824">
    <property type="entry name" value="OB-fold_nuc-bd_dom"/>
</dbReference>
<comment type="catalytic activity">
    <reaction evidence="5 6">
        <text>Exonucleolytic cleavage in either 5'- to 3'- or 3'- to 5'-direction to yield nucleoside 5'-phosphates.</text>
        <dbReference type="EC" id="3.1.11.6"/>
    </reaction>
</comment>
<dbReference type="CDD" id="cd04489">
    <property type="entry name" value="ExoVII_LU_OBF"/>
    <property type="match status" value="1"/>
</dbReference>
<comment type="similarity">
    <text evidence="5 6">Belongs to the XseA family.</text>
</comment>
<comment type="caution">
    <text evidence="9">The sequence shown here is derived from an EMBL/GenBank/DDBJ whole genome shotgun (WGS) entry which is preliminary data.</text>
</comment>
<dbReference type="GO" id="GO:0008855">
    <property type="term" value="F:exodeoxyribonuclease VII activity"/>
    <property type="evidence" value="ECO:0007669"/>
    <property type="project" value="UniProtKB-UniRule"/>
</dbReference>
<evidence type="ECO:0000313" key="9">
    <source>
        <dbReference type="EMBL" id="MUH72441.1"/>
    </source>
</evidence>
<dbReference type="EC" id="3.1.11.6" evidence="5"/>
<keyword evidence="4 5" id="KW-0269">Exonuclease</keyword>
<dbReference type="GO" id="GO:0009318">
    <property type="term" value="C:exodeoxyribonuclease VII complex"/>
    <property type="evidence" value="ECO:0007669"/>
    <property type="project" value="UniProtKB-UniRule"/>
</dbReference>
<dbReference type="InterPro" id="IPR020579">
    <property type="entry name" value="Exonuc_VII_lsu_C"/>
</dbReference>
<comment type="function">
    <text evidence="5">Bidirectionally degrades single-stranded DNA into large acid-insoluble oligonucleotides, which are then degraded further into small acid-soluble oligonucleotides.</text>
</comment>
<comment type="subunit">
    <text evidence="5">Heterooligomer composed of large and small subunits.</text>
</comment>
<reference evidence="9 10" key="1">
    <citation type="submission" date="2019-11" db="EMBL/GenBank/DDBJ databases">
        <title>P. haliotis isolates from Z. marina roots.</title>
        <authorList>
            <person name="Cohen M."/>
            <person name="Jospin G."/>
            <person name="Eisen J.A."/>
            <person name="Coil D.A."/>
        </authorList>
    </citation>
    <scope>NUCLEOTIDE SEQUENCE [LARGE SCALE GENOMIC DNA]</scope>
    <source>
        <strain evidence="9 10">UCD-MCMsp1aY</strain>
    </source>
</reference>
<evidence type="ECO:0000313" key="10">
    <source>
        <dbReference type="Proteomes" id="UP000439994"/>
    </source>
</evidence>
<keyword evidence="1 5" id="KW-0963">Cytoplasm</keyword>
<keyword evidence="3 5" id="KW-0378">Hydrolase</keyword>
<dbReference type="HAMAP" id="MF_00378">
    <property type="entry name" value="Exonuc_7_L"/>
    <property type="match status" value="1"/>
</dbReference>
<protein>
    <recommendedName>
        <fullName evidence="5">Exodeoxyribonuclease 7 large subunit</fullName>
        <ecNumber evidence="5">3.1.11.6</ecNumber>
    </recommendedName>
    <alternativeName>
        <fullName evidence="5">Exodeoxyribonuclease VII large subunit</fullName>
        <shortName evidence="5">Exonuclease VII large subunit</shortName>
    </alternativeName>
</protein>
<dbReference type="GO" id="GO:0003676">
    <property type="term" value="F:nucleic acid binding"/>
    <property type="evidence" value="ECO:0007669"/>
    <property type="project" value="InterPro"/>
</dbReference>
<dbReference type="InterPro" id="IPR003753">
    <property type="entry name" value="Exonuc_VII_L"/>
</dbReference>
<dbReference type="EMBL" id="WOCD01000003">
    <property type="protein sequence ID" value="MUH72441.1"/>
    <property type="molecule type" value="Genomic_DNA"/>
</dbReference>
<dbReference type="NCBIfam" id="TIGR00237">
    <property type="entry name" value="xseA"/>
    <property type="match status" value="1"/>
</dbReference>
<sequence>MTVTTASNQQKIYQVSELNQKARMLLEAEFLNVWISGEISNLVKATSGHWYFSLKDNKAQIKGAMFRGNNRNVRANVENGTQVLVRGRLSLYEPRGDYQLIVELMEPAGEGLLKQEFEALKNNLLKMGLFDQDSKQVIPKEPKRVGLVTSPTGAAVHDILTVLQRRSPQTEVIIYPTMVQGKQAADNIMWAINTANVRQEVDVLIVGRGGGSLEDLWSFNDEGLAHTIYNSAIPVISAVGHEVDVSISDFVADLRAPTPSAAAEIVSTDNSELVTKVRNLHSRLIRAYAHQHQANKNQQSQLKRSLSLLHPSYQLQLAQQKNDELQMALQRAILSKLESAKQRDNINRERLSSLSPKHALSSAKQRLEYANSALPKLMQARLIKKQNQFNSATEKLNIVSPLATLTRGYSITTNKDGKVISDQTQIKDGELVKIRLANGELTANITRQTD</sequence>
<proteinExistence type="inferred from homology"/>
<keyword evidence="10" id="KW-1185">Reference proteome</keyword>
<evidence type="ECO:0000256" key="1">
    <source>
        <dbReference type="ARBA" id="ARBA00022490"/>
    </source>
</evidence>